<evidence type="ECO:0000256" key="6">
    <source>
        <dbReference type="ARBA" id="ARBA00022741"/>
    </source>
</evidence>
<dbReference type="Proteomes" id="UP000176087">
    <property type="component" value="Unassembled WGS sequence"/>
</dbReference>
<dbReference type="EC" id="6.3.2.6" evidence="3 11"/>
<evidence type="ECO:0000313" key="13">
    <source>
        <dbReference type="EMBL" id="OEU90074.1"/>
    </source>
</evidence>
<dbReference type="OrthoDB" id="9801549at2"/>
<keyword evidence="5 11" id="KW-0436">Ligase</keyword>
<feature type="domain" description="SAICAR synthetase/ADE2 N-terminal" evidence="12">
    <location>
        <begin position="19"/>
        <end position="283"/>
    </location>
</feature>
<sequence>MSGFVEKPDPVQVPGLLHLHTGKVRDLYRNEAGDLVMVASDRISAYDWVLPTEIPDKGRILTQLSLWWFEQLADLVPNHVIGTEVPAGAPADWAGRTMVCRSLRMIPVECVARGYLTGSGLAEYEQTRTVCGLALPEGLTDGSELPGPIFTPATKAAVGDHDENVSYEEVAREVGAETAAQLRQLTLAVYQRARDVASDRGIILADTKFEFGHGEGDGEDGIGVSAASDVGLVLGDEVLTPDSSRFWPADQWEPGKAQPSYDKQFVRDWLSGPESGWDRSSEQPPPPLPEKVVEATRAKYAEAYRMLTGLDWDWPLR</sequence>
<dbReference type="PROSITE" id="PS01058">
    <property type="entry name" value="SAICAR_SYNTHETASE_2"/>
    <property type="match status" value="1"/>
</dbReference>
<evidence type="ECO:0000256" key="3">
    <source>
        <dbReference type="ARBA" id="ARBA00012217"/>
    </source>
</evidence>
<evidence type="ECO:0000256" key="1">
    <source>
        <dbReference type="ARBA" id="ARBA00004672"/>
    </source>
</evidence>
<evidence type="ECO:0000256" key="11">
    <source>
        <dbReference type="HAMAP-Rule" id="MF_00137"/>
    </source>
</evidence>
<dbReference type="InterPro" id="IPR001636">
    <property type="entry name" value="SAICAR_synth"/>
</dbReference>
<evidence type="ECO:0000256" key="5">
    <source>
        <dbReference type="ARBA" id="ARBA00022598"/>
    </source>
</evidence>
<dbReference type="FunFam" id="3.30.470.20:FF:000015">
    <property type="entry name" value="Phosphoribosylaminoimidazole-succinocarboxamide synthase"/>
    <property type="match status" value="1"/>
</dbReference>
<comment type="similarity">
    <text evidence="2 11">Belongs to the SAICAR synthetase family.</text>
</comment>
<evidence type="ECO:0000313" key="14">
    <source>
        <dbReference type="Proteomes" id="UP000176087"/>
    </source>
</evidence>
<dbReference type="GO" id="GO:0004639">
    <property type="term" value="F:phosphoribosylaminoimidazolesuccinocarboxamide synthase activity"/>
    <property type="evidence" value="ECO:0007669"/>
    <property type="project" value="UniProtKB-UniRule"/>
</dbReference>
<dbReference type="Pfam" id="PF01259">
    <property type="entry name" value="SAICAR_synt"/>
    <property type="match status" value="1"/>
</dbReference>
<dbReference type="Gene3D" id="3.30.470.20">
    <property type="entry name" value="ATP-grasp fold, B domain"/>
    <property type="match status" value="1"/>
</dbReference>
<dbReference type="UniPathway" id="UPA00074">
    <property type="reaction ID" value="UER00131"/>
</dbReference>
<dbReference type="PROSITE" id="PS01057">
    <property type="entry name" value="SAICAR_SYNTHETASE_1"/>
    <property type="match status" value="1"/>
</dbReference>
<dbReference type="EMBL" id="LJGT01000038">
    <property type="protein sequence ID" value="OEU90074.1"/>
    <property type="molecule type" value="Genomic_DNA"/>
</dbReference>
<keyword evidence="6 11" id="KW-0547">Nucleotide-binding</keyword>
<dbReference type="STRING" id="933944.AN215_10870"/>
<reference evidence="13 14" key="1">
    <citation type="journal article" date="2016" name="Front. Microbiol.">
        <title>Comparative Genomics Analysis of Streptomyces Species Reveals Their Adaptation to the Marine Environment and Their Diversity at the Genomic Level.</title>
        <authorList>
            <person name="Tian X."/>
            <person name="Zhang Z."/>
            <person name="Yang T."/>
            <person name="Chen M."/>
            <person name="Li J."/>
            <person name="Chen F."/>
            <person name="Yang J."/>
            <person name="Li W."/>
            <person name="Zhang B."/>
            <person name="Zhang Z."/>
            <person name="Wu J."/>
            <person name="Zhang C."/>
            <person name="Long L."/>
            <person name="Xiao J."/>
        </authorList>
    </citation>
    <scope>NUCLEOTIDE SEQUENCE [LARGE SCALE GENOMIC DNA]</scope>
    <source>
        <strain evidence="13 14">SCSIO 10390</strain>
    </source>
</reference>
<keyword evidence="14" id="KW-1185">Reference proteome</keyword>
<comment type="pathway">
    <text evidence="1 11">Purine metabolism; IMP biosynthesis via de novo pathway; 5-amino-1-(5-phospho-D-ribosyl)imidazole-4-carboxamide from 5-amino-1-(5-phospho-D-ribosyl)imidazole-4-carboxylate: step 1/2.</text>
</comment>
<dbReference type="FunFam" id="3.30.200.20:FF:000199">
    <property type="entry name" value="Phosphoribosylaminoimidazole-succinocarboxamide synthase"/>
    <property type="match status" value="1"/>
</dbReference>
<keyword evidence="8 11" id="KW-0067">ATP-binding</keyword>
<dbReference type="PANTHER" id="PTHR43700">
    <property type="entry name" value="PHOSPHORIBOSYLAMINOIMIDAZOLE-SUCCINOCARBOXAMIDE SYNTHASE"/>
    <property type="match status" value="1"/>
</dbReference>
<dbReference type="CDD" id="cd01414">
    <property type="entry name" value="SAICAR_synt_Sc"/>
    <property type="match status" value="1"/>
</dbReference>
<dbReference type="RefSeq" id="WP_070012843.1">
    <property type="nucleotide sequence ID" value="NZ_LJGS01000044.1"/>
</dbReference>
<dbReference type="PATRIC" id="fig|933944.5.peg.122"/>
<evidence type="ECO:0000259" key="12">
    <source>
        <dbReference type="Pfam" id="PF01259"/>
    </source>
</evidence>
<dbReference type="GO" id="GO:0005524">
    <property type="term" value="F:ATP binding"/>
    <property type="evidence" value="ECO:0007669"/>
    <property type="project" value="UniProtKB-KW"/>
</dbReference>
<dbReference type="NCBIfam" id="NF010568">
    <property type="entry name" value="PRK13961.1"/>
    <property type="match status" value="1"/>
</dbReference>
<dbReference type="HAMAP" id="MF_00137">
    <property type="entry name" value="SAICAR_synth"/>
    <property type="match status" value="1"/>
</dbReference>
<proteinExistence type="inferred from homology"/>
<dbReference type="PANTHER" id="PTHR43700:SF1">
    <property type="entry name" value="PHOSPHORIBOSYLAMINOIMIDAZOLE-SUCCINOCARBOXAMIDE SYNTHASE"/>
    <property type="match status" value="1"/>
</dbReference>
<dbReference type="GO" id="GO:0005737">
    <property type="term" value="C:cytoplasm"/>
    <property type="evidence" value="ECO:0007669"/>
    <property type="project" value="TreeGrafter"/>
</dbReference>
<dbReference type="InterPro" id="IPR028923">
    <property type="entry name" value="SAICAR_synt/ADE2_N"/>
</dbReference>
<name>A0A1E7JP98_9ACTN</name>
<protein>
    <recommendedName>
        <fullName evidence="4 11">Phosphoribosylaminoimidazole-succinocarboxamide synthase</fullName>
        <ecNumber evidence="3 11">6.3.2.6</ecNumber>
    </recommendedName>
    <alternativeName>
        <fullName evidence="9 11">SAICAR synthetase</fullName>
    </alternativeName>
</protein>
<comment type="catalytic activity">
    <reaction evidence="10 11">
        <text>5-amino-1-(5-phospho-D-ribosyl)imidazole-4-carboxylate + L-aspartate + ATP = (2S)-2-[5-amino-1-(5-phospho-beta-D-ribosyl)imidazole-4-carboxamido]succinate + ADP + phosphate + 2 H(+)</text>
        <dbReference type="Rhea" id="RHEA:22628"/>
        <dbReference type="ChEBI" id="CHEBI:15378"/>
        <dbReference type="ChEBI" id="CHEBI:29991"/>
        <dbReference type="ChEBI" id="CHEBI:30616"/>
        <dbReference type="ChEBI" id="CHEBI:43474"/>
        <dbReference type="ChEBI" id="CHEBI:58443"/>
        <dbReference type="ChEBI" id="CHEBI:77657"/>
        <dbReference type="ChEBI" id="CHEBI:456216"/>
        <dbReference type="EC" id="6.3.2.6"/>
    </reaction>
</comment>
<gene>
    <name evidence="11" type="primary">purC</name>
    <name evidence="13" type="ORF">AN215_10870</name>
</gene>
<evidence type="ECO:0000256" key="9">
    <source>
        <dbReference type="ARBA" id="ARBA00030409"/>
    </source>
</evidence>
<accession>A0A1E7JP98</accession>
<comment type="caution">
    <text evidence="13">The sequence shown here is derived from an EMBL/GenBank/DDBJ whole genome shotgun (WGS) entry which is preliminary data.</text>
</comment>
<dbReference type="GO" id="GO:0006189">
    <property type="term" value="P:'de novo' IMP biosynthetic process"/>
    <property type="evidence" value="ECO:0007669"/>
    <property type="project" value="UniProtKB-UniRule"/>
</dbReference>
<dbReference type="SUPFAM" id="SSF56104">
    <property type="entry name" value="SAICAR synthase-like"/>
    <property type="match status" value="1"/>
</dbReference>
<dbReference type="Gene3D" id="3.30.200.20">
    <property type="entry name" value="Phosphorylase Kinase, domain 1"/>
    <property type="match status" value="1"/>
</dbReference>
<evidence type="ECO:0000256" key="7">
    <source>
        <dbReference type="ARBA" id="ARBA00022755"/>
    </source>
</evidence>
<dbReference type="NCBIfam" id="TIGR00081">
    <property type="entry name" value="purC"/>
    <property type="match status" value="1"/>
</dbReference>
<dbReference type="InterPro" id="IPR018236">
    <property type="entry name" value="SAICAR_synthetase_CS"/>
</dbReference>
<dbReference type="AlphaFoldDB" id="A0A1E7JP98"/>
<evidence type="ECO:0000256" key="8">
    <source>
        <dbReference type="ARBA" id="ARBA00022840"/>
    </source>
</evidence>
<organism evidence="13 14">
    <name type="scientific">Streptomyces abyssalis</name>
    <dbReference type="NCBI Taxonomy" id="933944"/>
    <lineage>
        <taxon>Bacteria</taxon>
        <taxon>Bacillati</taxon>
        <taxon>Actinomycetota</taxon>
        <taxon>Actinomycetes</taxon>
        <taxon>Kitasatosporales</taxon>
        <taxon>Streptomycetaceae</taxon>
        <taxon>Streptomyces</taxon>
    </lineage>
</organism>
<evidence type="ECO:0000256" key="4">
    <source>
        <dbReference type="ARBA" id="ARBA00016460"/>
    </source>
</evidence>
<keyword evidence="7 11" id="KW-0658">Purine biosynthesis</keyword>
<evidence type="ECO:0000256" key="2">
    <source>
        <dbReference type="ARBA" id="ARBA00010190"/>
    </source>
</evidence>
<evidence type="ECO:0000256" key="10">
    <source>
        <dbReference type="ARBA" id="ARBA00048475"/>
    </source>
</evidence>